<keyword evidence="2" id="KW-0812">Transmembrane</keyword>
<evidence type="ECO:0000313" key="4">
    <source>
        <dbReference type="Proteomes" id="UP000279271"/>
    </source>
</evidence>
<proteinExistence type="predicted"/>
<keyword evidence="2" id="KW-0472">Membrane</keyword>
<reference evidence="4" key="1">
    <citation type="journal article" date="2018" name="Algal Res.">
        <title>Characterization of plant carbon substrate utilization by Auxenochlorella protothecoides.</title>
        <authorList>
            <person name="Vogler B.W."/>
            <person name="Starkenburg S.R."/>
            <person name="Sudasinghe N."/>
            <person name="Schambach J.Y."/>
            <person name="Rollin J.A."/>
            <person name="Pattathil S."/>
            <person name="Barry A.N."/>
        </authorList>
    </citation>
    <scope>NUCLEOTIDE SEQUENCE [LARGE SCALE GENOMIC DNA]</scope>
    <source>
        <strain evidence="4">UTEX 25</strain>
    </source>
</reference>
<dbReference type="AlphaFoldDB" id="A0A3M7L5F1"/>
<comment type="caution">
    <text evidence="3">The sequence shown here is derived from an EMBL/GenBank/DDBJ whole genome shotgun (WGS) entry which is preliminary data.</text>
</comment>
<name>A0A3M7L5F1_AUXPR</name>
<organism evidence="3 4">
    <name type="scientific">Auxenochlorella protothecoides</name>
    <name type="common">Green microalga</name>
    <name type="synonym">Chlorella protothecoides</name>
    <dbReference type="NCBI Taxonomy" id="3075"/>
    <lineage>
        <taxon>Eukaryota</taxon>
        <taxon>Viridiplantae</taxon>
        <taxon>Chlorophyta</taxon>
        <taxon>core chlorophytes</taxon>
        <taxon>Trebouxiophyceae</taxon>
        <taxon>Chlorellales</taxon>
        <taxon>Chlorellaceae</taxon>
        <taxon>Auxenochlorella</taxon>
    </lineage>
</organism>
<evidence type="ECO:0000256" key="2">
    <source>
        <dbReference type="SAM" id="Phobius"/>
    </source>
</evidence>
<evidence type="ECO:0000256" key="1">
    <source>
        <dbReference type="SAM" id="MobiDB-lite"/>
    </source>
</evidence>
<feature type="region of interest" description="Disordered" evidence="1">
    <location>
        <begin position="182"/>
        <end position="214"/>
    </location>
</feature>
<feature type="transmembrane region" description="Helical" evidence="2">
    <location>
        <begin position="108"/>
        <end position="131"/>
    </location>
</feature>
<feature type="non-terminal residue" evidence="3">
    <location>
        <position position="214"/>
    </location>
</feature>
<dbReference type="EMBL" id="QOKY01000128">
    <property type="protein sequence ID" value="RMZ57459.1"/>
    <property type="molecule type" value="Genomic_DNA"/>
</dbReference>
<gene>
    <name evidence="3" type="ORF">APUTEX25_004293</name>
</gene>
<protein>
    <submittedName>
        <fullName evidence="3">Uncharacterized protein</fullName>
    </submittedName>
</protein>
<evidence type="ECO:0000313" key="3">
    <source>
        <dbReference type="EMBL" id="RMZ57459.1"/>
    </source>
</evidence>
<accession>A0A3M7L5F1</accession>
<feature type="non-terminal residue" evidence="3">
    <location>
        <position position="1"/>
    </location>
</feature>
<sequence>DLTLPMLASGLSSNAAFRPVFGSQTGCRRSVRPQHITIVVVRADSGGFNPFRRKDGDQQDAAKKALQDAFQGKKNVFKDAEDLAAKRANREEWSGDWRSWLTDARQGLVGFIKFVASSTLFVLVLASFALWKPALQSIAKVFRWAFRLDSNPRARLKADEAAPEVDLSKSGDELGAVEKRVLSKYGDDDDEEDDYDDEGYSSEEDDSICKMPVA</sequence>
<feature type="compositionally biased region" description="Acidic residues" evidence="1">
    <location>
        <begin position="187"/>
        <end position="206"/>
    </location>
</feature>
<keyword evidence="2" id="KW-1133">Transmembrane helix</keyword>
<dbReference type="Proteomes" id="UP000279271">
    <property type="component" value="Unassembled WGS sequence"/>
</dbReference>